<keyword evidence="4" id="KW-0812">Transmembrane</keyword>
<dbReference type="PANTHER" id="PTHR11481">
    <property type="entry name" value="IMMUNOGLOBULIN FC RECEPTOR"/>
    <property type="match status" value="1"/>
</dbReference>
<dbReference type="InterPro" id="IPR007110">
    <property type="entry name" value="Ig-like_dom"/>
</dbReference>
<organism evidence="6 7">
    <name type="scientific">Lates calcarifer</name>
    <name type="common">Barramundi</name>
    <name type="synonym">Holocentrus calcarifer</name>
    <dbReference type="NCBI Taxonomy" id="8187"/>
    <lineage>
        <taxon>Eukaryota</taxon>
        <taxon>Metazoa</taxon>
        <taxon>Chordata</taxon>
        <taxon>Craniata</taxon>
        <taxon>Vertebrata</taxon>
        <taxon>Euteleostomi</taxon>
        <taxon>Actinopterygii</taxon>
        <taxon>Neopterygii</taxon>
        <taxon>Teleostei</taxon>
        <taxon>Neoteleostei</taxon>
        <taxon>Acanthomorphata</taxon>
        <taxon>Carangaria</taxon>
        <taxon>Carangaria incertae sedis</taxon>
        <taxon>Centropomidae</taxon>
        <taxon>Lates</taxon>
    </lineage>
</organism>
<dbReference type="InterPro" id="IPR003598">
    <property type="entry name" value="Ig_sub2"/>
</dbReference>
<dbReference type="GO" id="GO:0009897">
    <property type="term" value="C:external side of plasma membrane"/>
    <property type="evidence" value="ECO:0007669"/>
    <property type="project" value="TreeGrafter"/>
</dbReference>
<dbReference type="InterPro" id="IPR003599">
    <property type="entry name" value="Ig_sub"/>
</dbReference>
<evidence type="ECO:0000313" key="6">
    <source>
        <dbReference type="Proteomes" id="UP000694890"/>
    </source>
</evidence>
<dbReference type="Proteomes" id="UP000694890">
    <property type="component" value="Linkage group LG9"/>
</dbReference>
<keyword evidence="1" id="KW-0732">Signal</keyword>
<keyword evidence="4" id="KW-0472">Membrane</keyword>
<feature type="domain" description="Ig-like" evidence="5">
    <location>
        <begin position="69"/>
        <end position="156"/>
    </location>
</feature>
<keyword evidence="4" id="KW-1133">Transmembrane helix</keyword>
<name>A0AAJ8BBD5_LATCA</name>
<dbReference type="SMART" id="SM00408">
    <property type="entry name" value="IGc2"/>
    <property type="match status" value="3"/>
</dbReference>
<keyword evidence="2" id="KW-1015">Disulfide bond</keyword>
<dbReference type="AlphaFoldDB" id="A0AAJ8BBD5"/>
<feature type="domain" description="Ig-like" evidence="5">
    <location>
        <begin position="158"/>
        <end position="226"/>
    </location>
</feature>
<reference evidence="7" key="1">
    <citation type="submission" date="2025-08" db="UniProtKB">
        <authorList>
            <consortium name="RefSeq"/>
        </authorList>
    </citation>
    <scope>IDENTIFICATION</scope>
    <source>
        <tissue evidence="7">Brain</tissue>
    </source>
</reference>
<evidence type="ECO:0000256" key="4">
    <source>
        <dbReference type="SAM" id="Phobius"/>
    </source>
</evidence>
<dbReference type="GO" id="GO:0007166">
    <property type="term" value="P:cell surface receptor signaling pathway"/>
    <property type="evidence" value="ECO:0007669"/>
    <property type="project" value="TreeGrafter"/>
</dbReference>
<dbReference type="InterPro" id="IPR050488">
    <property type="entry name" value="Ig_Fc_receptor"/>
</dbReference>
<protein>
    <submittedName>
        <fullName evidence="7">Sialoadhesin</fullName>
    </submittedName>
</protein>
<accession>A0AAJ8BBD5</accession>
<dbReference type="InterPro" id="IPR013783">
    <property type="entry name" value="Ig-like_fold"/>
</dbReference>
<gene>
    <name evidence="7" type="primary">LOC127142795</name>
</gene>
<feature type="region of interest" description="Disordered" evidence="3">
    <location>
        <begin position="462"/>
        <end position="502"/>
    </location>
</feature>
<dbReference type="KEGG" id="lcf:127142795"/>
<dbReference type="Gene3D" id="2.60.40.10">
    <property type="entry name" value="Immunoglobulins"/>
    <property type="match status" value="4"/>
</dbReference>
<feature type="domain" description="Ig-like" evidence="5">
    <location>
        <begin position="339"/>
        <end position="406"/>
    </location>
</feature>
<dbReference type="SMART" id="SM00409">
    <property type="entry name" value="IG"/>
    <property type="match status" value="4"/>
</dbReference>
<evidence type="ECO:0000256" key="1">
    <source>
        <dbReference type="ARBA" id="ARBA00022729"/>
    </source>
</evidence>
<dbReference type="Pfam" id="PF13927">
    <property type="entry name" value="Ig_3"/>
    <property type="match status" value="2"/>
</dbReference>
<dbReference type="PROSITE" id="PS50835">
    <property type="entry name" value="IG_LIKE"/>
    <property type="match status" value="3"/>
</dbReference>
<feature type="transmembrane region" description="Helical" evidence="4">
    <location>
        <begin position="439"/>
        <end position="457"/>
    </location>
</feature>
<dbReference type="GO" id="GO:0006955">
    <property type="term" value="P:immune response"/>
    <property type="evidence" value="ECO:0007669"/>
    <property type="project" value="TreeGrafter"/>
</dbReference>
<dbReference type="GO" id="GO:0004888">
    <property type="term" value="F:transmembrane signaling receptor activity"/>
    <property type="evidence" value="ECO:0007669"/>
    <property type="project" value="TreeGrafter"/>
</dbReference>
<sequence length="502" mass="55319">MHMTINDSATDYNLLRPQPPPSLFVVKQDALAASAVRRSVFKLQPAETMKATLLLLLLLIHQASAHSHASVKVVPNKSQFSEYDNILVSCEHFGSGEWTVWRYTTQSLELSQCGSGWGILTSSTCEMTSVKPASSGVYWCESKHRQSSNAVSITITGGSVILQSPVLPVMEGHDVTLHCKTKTTPSNLPAAFYKDGSLIRTEPTGHMTIHHVTKSDEGLYKCNISSDGESPPSWLLMKDDPDPVFLTVSPDSSQLSEYENLSLSCGDNSSSHGWRIKRFPHAGDPSNHKVSSCGDTWGTLTSSGCSFTLIKKSVSAVYWCESPTKQRSNSVSITVHGQDQVILQSPVLPVKPGENVTLHCKTKTTSNLPAAFYKDGSLIRTESTGHMTIHHVTKSDEGLYKCNISSHGESPPSWLFVEGETPPAHILNQPRSELRLLRVIRYMVVISPYLVSTVLMVSKYRRRPTERTSPVSMTTPPPTEDDERPDRESNDDTADVTTEHHF</sequence>
<dbReference type="SUPFAM" id="SSF48726">
    <property type="entry name" value="Immunoglobulin"/>
    <property type="match status" value="3"/>
</dbReference>
<dbReference type="PANTHER" id="PTHR11481:SF64">
    <property type="entry name" value="FC RECEPTOR-LIKE PROTEIN 4"/>
    <property type="match status" value="1"/>
</dbReference>
<evidence type="ECO:0000313" key="7">
    <source>
        <dbReference type="RefSeq" id="XP_050928774.1"/>
    </source>
</evidence>
<evidence type="ECO:0000259" key="5">
    <source>
        <dbReference type="PROSITE" id="PS50835"/>
    </source>
</evidence>
<dbReference type="RefSeq" id="XP_050928774.1">
    <property type="nucleotide sequence ID" value="XM_051072817.1"/>
</dbReference>
<proteinExistence type="predicted"/>
<evidence type="ECO:0000256" key="3">
    <source>
        <dbReference type="SAM" id="MobiDB-lite"/>
    </source>
</evidence>
<dbReference type="InterPro" id="IPR036179">
    <property type="entry name" value="Ig-like_dom_sf"/>
</dbReference>
<evidence type="ECO:0000256" key="2">
    <source>
        <dbReference type="ARBA" id="ARBA00023157"/>
    </source>
</evidence>
<dbReference type="GeneID" id="127142795"/>